<name>A0A370TSI2_9HELO</name>
<dbReference type="STRING" id="2656787.A0A370TSI2"/>
<feature type="compositionally biased region" description="Polar residues" evidence="1">
    <location>
        <begin position="898"/>
        <end position="908"/>
    </location>
</feature>
<dbReference type="EMBL" id="NPIC01000002">
    <property type="protein sequence ID" value="RDL38492.1"/>
    <property type="molecule type" value="Genomic_DNA"/>
</dbReference>
<dbReference type="GeneID" id="43595681"/>
<dbReference type="Proteomes" id="UP000254866">
    <property type="component" value="Unassembled WGS sequence"/>
</dbReference>
<proteinExistence type="predicted"/>
<feature type="region of interest" description="Disordered" evidence="1">
    <location>
        <begin position="891"/>
        <end position="924"/>
    </location>
</feature>
<dbReference type="AlphaFoldDB" id="A0A370TSI2"/>
<comment type="caution">
    <text evidence="2">The sequence shown here is derived from an EMBL/GenBank/DDBJ whole genome shotgun (WGS) entry which is preliminary data.</text>
</comment>
<dbReference type="OrthoDB" id="5401106at2759"/>
<accession>A0A370TSI2</accession>
<gene>
    <name evidence="2" type="ORF">BP5553_02832</name>
</gene>
<sequence length="995" mass="110131">MEGNASKDQEQSGKLVAFEGDADTITTQLRLLPPSPKILVLPSFDNAPSQDKQGQLFDARAYIREVHEAFIERIEIARAFLRYSTTAQPRLVFMNGGSVRGRTTCISRISENLTYGDIGEAETLFNDIARHGANRLLKAESDVDQMGPELEMNLEEDTSEMPEDPTTMAVEAAEILYRETATLQSEDIGLQENIFDGFNLRSTRSYTTGVRGSVRGISDVRLEPLATHDMVELKNHELFGSGSDDAVPSILTARSRSSIAECRHFPLRRSVTAKSSYTTALTYQVEDSGDGDYDEDILSHWDEGHRSMPPTPVAVYGQAFLVEVQTTSPEKRLRRVRSVDRFFLNKSRCREQFHGARPVSSIGLGGVGLQTLPRKTFLKASETTIKKLSASIKSTSSTEDNKDPEARLFIDRATDTRDITVEHFAIEEPETEEYVPIFPLIEDLIISFNDGHPSEISDLIIRSYKNGSYPMAPSIFPSDSTNPMPASHPEAANIVNSPAPSLRTEKDGPGYESRPSYDPYSSDDSYSASTERPWPPRENLFRAAICIRRPNSLTPPRSPQTPHGVPETFLEFPVNATSSILEIQNSLRQLLSIHLPSGENGYSQHYFSVAPEVNRLWKPIFGNDQLSSVGNNGTAIDQIIALGCETGVTKEFCDQICWHIEKLGMNSGGYNRSAKLDLTYLIANMMQTLSTLPLKDRSTLNPLSDPSVLATLLVPQLEAYLAANSSTRLLILHYTSNQLPTMVALRKLLGSHHFKVAGILNSLALDSPSSRCRPQLSISAHSGAFNDYLPSSTYHASPLNSSLVPVKGDSTLEKSQGMVSKPKQSHSYISFAKANYVLPSTATSTEIASFVAEIRKSLVEKSALYAYKPPPKPAMVDKGIQALPIPPIPKTPNKHETSTMPTGNQSVPGSARGYDQDRDSLYPASSFKTPTIRRERENRKKWDNFYVGDEDSDDDEFDKMILGRKHAKIVPEMRMAGPAPQKKNMQKALKWLGVS</sequence>
<evidence type="ECO:0000256" key="1">
    <source>
        <dbReference type="SAM" id="MobiDB-lite"/>
    </source>
</evidence>
<dbReference type="RefSeq" id="XP_031871148.1">
    <property type="nucleotide sequence ID" value="XM_032011455.1"/>
</dbReference>
<reference evidence="2 3" key="1">
    <citation type="journal article" date="2018" name="IMA Fungus">
        <title>IMA Genome-F 9: Draft genome sequence of Annulohypoxylon stygium, Aspergillus mulundensis, Berkeleyomyces basicola (syn. Thielaviopsis basicola), Ceratocystis smalleyi, two Cercospora beticola strains, Coleophoma cylindrospora, Fusarium fracticaudum, Phialophora cf. hyalina, and Morchella septimelata.</title>
        <authorList>
            <person name="Wingfield B.D."/>
            <person name="Bills G.F."/>
            <person name="Dong Y."/>
            <person name="Huang W."/>
            <person name="Nel W.J."/>
            <person name="Swalarsk-Parry B.S."/>
            <person name="Vaghefi N."/>
            <person name="Wilken P.M."/>
            <person name="An Z."/>
            <person name="de Beer Z.W."/>
            <person name="De Vos L."/>
            <person name="Chen L."/>
            <person name="Duong T.A."/>
            <person name="Gao Y."/>
            <person name="Hammerbacher A."/>
            <person name="Kikkert J.R."/>
            <person name="Li Y."/>
            <person name="Li H."/>
            <person name="Li K."/>
            <person name="Li Q."/>
            <person name="Liu X."/>
            <person name="Ma X."/>
            <person name="Naidoo K."/>
            <person name="Pethybridge S.J."/>
            <person name="Sun J."/>
            <person name="Steenkamp E.T."/>
            <person name="van der Nest M.A."/>
            <person name="van Wyk S."/>
            <person name="Wingfield M.J."/>
            <person name="Xiong C."/>
            <person name="Yue Q."/>
            <person name="Zhang X."/>
        </authorList>
    </citation>
    <scope>NUCLEOTIDE SEQUENCE [LARGE SCALE GENOMIC DNA]</scope>
    <source>
        <strain evidence="2 3">BP 5553</strain>
    </source>
</reference>
<protein>
    <submittedName>
        <fullName evidence="2">Uncharacterized protein</fullName>
    </submittedName>
</protein>
<feature type="compositionally biased region" description="Low complexity" evidence="1">
    <location>
        <begin position="516"/>
        <end position="527"/>
    </location>
</feature>
<evidence type="ECO:0000313" key="2">
    <source>
        <dbReference type="EMBL" id="RDL38492.1"/>
    </source>
</evidence>
<keyword evidence="3" id="KW-1185">Reference proteome</keyword>
<feature type="region of interest" description="Disordered" evidence="1">
    <location>
        <begin position="475"/>
        <end position="534"/>
    </location>
</feature>
<evidence type="ECO:0000313" key="3">
    <source>
        <dbReference type="Proteomes" id="UP000254866"/>
    </source>
</evidence>
<organism evidence="2 3">
    <name type="scientific">Venustampulla echinocandica</name>
    <dbReference type="NCBI Taxonomy" id="2656787"/>
    <lineage>
        <taxon>Eukaryota</taxon>
        <taxon>Fungi</taxon>
        <taxon>Dikarya</taxon>
        <taxon>Ascomycota</taxon>
        <taxon>Pezizomycotina</taxon>
        <taxon>Leotiomycetes</taxon>
        <taxon>Helotiales</taxon>
        <taxon>Pleuroascaceae</taxon>
        <taxon>Venustampulla</taxon>
    </lineage>
</organism>